<keyword evidence="3" id="KW-1185">Reference proteome</keyword>
<evidence type="ECO:0008006" key="4">
    <source>
        <dbReference type="Google" id="ProtNLM"/>
    </source>
</evidence>
<feature type="compositionally biased region" description="Basic and acidic residues" evidence="1">
    <location>
        <begin position="207"/>
        <end position="217"/>
    </location>
</feature>
<evidence type="ECO:0000313" key="3">
    <source>
        <dbReference type="Proteomes" id="UP000663203"/>
    </source>
</evidence>
<proteinExistence type="predicted"/>
<accession>A0A8A2V841</accession>
<dbReference type="PANTHER" id="PTHR38811:SF1">
    <property type="entry name" value="UPF0284 PROTEIN SLL1500"/>
    <property type="match status" value="1"/>
</dbReference>
<dbReference type="GeneID" id="63187490"/>
<organism evidence="2 3">
    <name type="scientific">Haloterrigena alkaliphila</name>
    <dbReference type="NCBI Taxonomy" id="2816475"/>
    <lineage>
        <taxon>Archaea</taxon>
        <taxon>Methanobacteriati</taxon>
        <taxon>Methanobacteriota</taxon>
        <taxon>Stenosarchaea group</taxon>
        <taxon>Halobacteria</taxon>
        <taxon>Halobacteriales</taxon>
        <taxon>Natrialbaceae</taxon>
        <taxon>Haloterrigena</taxon>
    </lineage>
</organism>
<dbReference type="Gene3D" id="3.40.50.10210">
    <property type="match status" value="1"/>
</dbReference>
<dbReference type="AlphaFoldDB" id="A0A8A2V841"/>
<sequence length="217" mass="22310">MRFLFAGGITKTAGIKGISAAGTNPDVMVHTPSIDMEIVWYGKPVSTPVVPVSPSGCPTLAVITRAVRDLVPFETLVVNAGLTKQTAAPSLTLSGTPCGDIRANDPGVNAQEIVDEARSFGASLPDEEVIIGETIPGGTTIALGVLTALGEQVSVSSSLPENPLTLKRDVVDRALAVNIMAPGDAAGDPIRGSVGPEIPSSPQYEVSRSDCPRAEPT</sequence>
<evidence type="ECO:0000313" key="2">
    <source>
        <dbReference type="EMBL" id="QSW97611.1"/>
    </source>
</evidence>
<protein>
    <recommendedName>
        <fullName evidence="4">TIGR00303 family protein</fullName>
    </recommendedName>
</protein>
<dbReference type="SUPFAM" id="SSF52733">
    <property type="entry name" value="Nicotinate mononucleotide:5,6-dimethylbenzimidazole phosphoribosyltransferase (CobT)"/>
    <property type="match status" value="1"/>
</dbReference>
<dbReference type="GO" id="GO:0008939">
    <property type="term" value="F:nicotinate-nucleotide-dimethylbenzimidazole phosphoribosyltransferase activity"/>
    <property type="evidence" value="ECO:0007669"/>
    <property type="project" value="InterPro"/>
</dbReference>
<name>A0A8A2V841_9EURY</name>
<dbReference type="PANTHER" id="PTHR38811">
    <property type="match status" value="1"/>
</dbReference>
<dbReference type="KEGG" id="hakz:J0X25_09255"/>
<dbReference type="Proteomes" id="UP000663203">
    <property type="component" value="Chromosome"/>
</dbReference>
<feature type="region of interest" description="Disordered" evidence="1">
    <location>
        <begin position="185"/>
        <end position="217"/>
    </location>
</feature>
<dbReference type="RefSeq" id="WP_207287173.1">
    <property type="nucleotide sequence ID" value="NZ_CP071462.1"/>
</dbReference>
<dbReference type="InterPro" id="IPR036087">
    <property type="entry name" value="Nict_dMeBzImd_PRibTrfase_sf"/>
</dbReference>
<dbReference type="InterPro" id="IPR002805">
    <property type="entry name" value="Nict_dMeBzImd_PRibTrfase_arc"/>
</dbReference>
<reference evidence="2 3" key="1">
    <citation type="submission" date="2021-03" db="EMBL/GenBank/DDBJ databases">
        <title>Haloterrigena longa sp. nov. and Haloterrigena limicola sp. nov., extremely halophilic archaea isolated from a salt lake.</title>
        <authorList>
            <person name="Henglin C."/>
        </authorList>
    </citation>
    <scope>NUCLEOTIDE SEQUENCE [LARGE SCALE GENOMIC DNA]</scope>
    <source>
        <strain evidence="2 3">KZCA68</strain>
    </source>
</reference>
<evidence type="ECO:0000256" key="1">
    <source>
        <dbReference type="SAM" id="MobiDB-lite"/>
    </source>
</evidence>
<gene>
    <name evidence="2" type="ORF">J0X25_09255</name>
</gene>
<dbReference type="EMBL" id="CP071462">
    <property type="protein sequence ID" value="QSW97611.1"/>
    <property type="molecule type" value="Genomic_DNA"/>
</dbReference>